<protein>
    <submittedName>
        <fullName evidence="8">RagB/SusD domain-containing protein</fullName>
    </submittedName>
</protein>
<evidence type="ECO:0000313" key="9">
    <source>
        <dbReference type="Proteomes" id="UP000317593"/>
    </source>
</evidence>
<accession>A0A521ECY8</accession>
<keyword evidence="9" id="KW-1185">Reference proteome</keyword>
<dbReference type="GO" id="GO:0009279">
    <property type="term" value="C:cell outer membrane"/>
    <property type="evidence" value="ECO:0007669"/>
    <property type="project" value="UniProtKB-SubCell"/>
</dbReference>
<comment type="similarity">
    <text evidence="2">Belongs to the SusD family.</text>
</comment>
<keyword evidence="5" id="KW-0998">Cell outer membrane</keyword>
<keyword evidence="4" id="KW-0472">Membrane</keyword>
<dbReference type="Gene3D" id="1.25.40.390">
    <property type="match status" value="1"/>
</dbReference>
<dbReference type="Pfam" id="PF14322">
    <property type="entry name" value="SusD-like_3"/>
    <property type="match status" value="1"/>
</dbReference>
<dbReference type="InterPro" id="IPR011990">
    <property type="entry name" value="TPR-like_helical_dom_sf"/>
</dbReference>
<evidence type="ECO:0000259" key="7">
    <source>
        <dbReference type="Pfam" id="PF14322"/>
    </source>
</evidence>
<reference evidence="8 9" key="1">
    <citation type="submission" date="2017-05" db="EMBL/GenBank/DDBJ databases">
        <authorList>
            <person name="Varghese N."/>
            <person name="Submissions S."/>
        </authorList>
    </citation>
    <scope>NUCLEOTIDE SEQUENCE [LARGE SCALE GENOMIC DNA]</scope>
    <source>
        <strain evidence="8 9">DSM 21194</strain>
    </source>
</reference>
<dbReference type="InterPro" id="IPR033985">
    <property type="entry name" value="SusD-like_N"/>
</dbReference>
<proteinExistence type="inferred from homology"/>
<evidence type="ECO:0000313" key="8">
    <source>
        <dbReference type="EMBL" id="SMO81793.1"/>
    </source>
</evidence>
<comment type="subcellular location">
    <subcellularLocation>
        <location evidence="1">Cell outer membrane</location>
    </subcellularLocation>
</comment>
<sequence length="560" mass="63277">MYKYLTIITSVLIAGLLVSCSDLLEEEVHTEVSDTRYNTPDGFNEAVNAAYYPLRSFYGTEQGLTATVFGTDTYREGADGDFKYMNRYSNELDAFDYISEWIWQNMYEGINIANTVVARAEAGVDGVSEDELTRRSAEARFLRAHYYFILVQLFGPVHLTTEETEGVELEASRAPVGQVYDQIISDLESAIANLPVEAEQYGRATKPASEHLLARVYLTRATSEAAGSDDYQQAAGLAETVINEYNFRLLEDFADVHAVGNERNAEVIWAVQFSENPLANESADGKNGNSSHLYFNFPYDQEPGLFRTVEFGRPFRRFRPTKFTTQEMFNLDDRDVDSRYKKSFKDAFRVIDPGVYEIDGVEKDLAEGDTAIWFPGYNMPLEQQQQKDMQVITPEEYNSINFPPLWKHMDPNRAGVNVTAGSRDWLAFRLAETHLIAAEAYFYMDGASSVNAVNHLNVVRERGAWPGEEATVTARTAPALASEGIDFILDERGRELLGEGFRWFDLVRTNKLLERAKAHNPDVVPPLGNLQEYHRFRPIPQAQIDRTEGGSEAFPQNPGY</sequence>
<evidence type="ECO:0000256" key="2">
    <source>
        <dbReference type="ARBA" id="ARBA00006275"/>
    </source>
</evidence>
<keyword evidence="3" id="KW-0732">Signal</keyword>
<dbReference type="EMBL" id="FXTH01000015">
    <property type="protein sequence ID" value="SMO81793.1"/>
    <property type="molecule type" value="Genomic_DNA"/>
</dbReference>
<dbReference type="OrthoDB" id="906516at2"/>
<evidence type="ECO:0000256" key="4">
    <source>
        <dbReference type="ARBA" id="ARBA00023136"/>
    </source>
</evidence>
<evidence type="ECO:0000256" key="1">
    <source>
        <dbReference type="ARBA" id="ARBA00004442"/>
    </source>
</evidence>
<name>A0A521ECY8_9BACT</name>
<dbReference type="AlphaFoldDB" id="A0A521ECY8"/>
<dbReference type="InterPro" id="IPR012944">
    <property type="entry name" value="SusD_RagB_dom"/>
</dbReference>
<dbReference type="RefSeq" id="WP_142715439.1">
    <property type="nucleotide sequence ID" value="NZ_FXTH01000015.1"/>
</dbReference>
<gene>
    <name evidence="8" type="ORF">SAMN06265218_11523</name>
</gene>
<dbReference type="Proteomes" id="UP000317593">
    <property type="component" value="Unassembled WGS sequence"/>
</dbReference>
<dbReference type="PROSITE" id="PS51257">
    <property type="entry name" value="PROKAR_LIPOPROTEIN"/>
    <property type="match status" value="1"/>
</dbReference>
<evidence type="ECO:0000256" key="3">
    <source>
        <dbReference type="ARBA" id="ARBA00022729"/>
    </source>
</evidence>
<dbReference type="Pfam" id="PF07980">
    <property type="entry name" value="SusD_RagB"/>
    <property type="match status" value="1"/>
</dbReference>
<evidence type="ECO:0000256" key="5">
    <source>
        <dbReference type="ARBA" id="ARBA00023237"/>
    </source>
</evidence>
<evidence type="ECO:0000259" key="6">
    <source>
        <dbReference type="Pfam" id="PF07980"/>
    </source>
</evidence>
<feature type="domain" description="RagB/SusD" evidence="6">
    <location>
        <begin position="310"/>
        <end position="560"/>
    </location>
</feature>
<organism evidence="8 9">
    <name type="scientific">Fodinibius sediminis</name>
    <dbReference type="NCBI Taxonomy" id="1214077"/>
    <lineage>
        <taxon>Bacteria</taxon>
        <taxon>Pseudomonadati</taxon>
        <taxon>Balneolota</taxon>
        <taxon>Balneolia</taxon>
        <taxon>Balneolales</taxon>
        <taxon>Balneolaceae</taxon>
        <taxon>Fodinibius</taxon>
    </lineage>
</organism>
<dbReference type="SUPFAM" id="SSF48452">
    <property type="entry name" value="TPR-like"/>
    <property type="match status" value="1"/>
</dbReference>
<feature type="domain" description="SusD-like N-terminal" evidence="7">
    <location>
        <begin position="48"/>
        <end position="218"/>
    </location>
</feature>